<evidence type="ECO:0000259" key="5">
    <source>
        <dbReference type="SMART" id="SM00382"/>
    </source>
</evidence>
<sequence>MLPVTARRKAERAVAAVLASQWETAADMFDEARDAANAEPSATAAAAALDVMYAFALASDPTSRDKAEAWSVVHEYARKVTELQLACEPLLLLVLARLEHGDVTHAAPPARSRQRSADSYAFLALFAHKTIGIAAEGVGVNGDGGVNGHGGACFSVELGLTGRSVLTELELREIREADEARELELISDAQRQGEASSSVPILPSRSWSGALGPEARWQRKADEASSGDGDPTLPSSALDTLMALRGLHHVKNIALELHTRVMAERRLPPAMRVKTSLNFSLMGNPGTGKTTVAKLLGQLLHELGLRSSTTFVSTSGEAMLRECPKKIPGLIASADNGVLFIDEAYQLDPAKNSEGKAIVNQLLTAAEEKRETLSIIFAGYKDDTEEKLYAYGFNPGLKSRFRDILFEDFTQPELKEIFVEFAEKHKWTLDTSVAEVASRRVARRRGVKGFANARDVRTLFEHSYTRATNRIDAERRAEKRKEAAQAAATALATALDQDAVQIQPSAITSGSLPERFSLCEAAVVDASDMPTFLQV</sequence>
<comment type="caution">
    <text evidence="6">The sequence shown here is derived from an EMBL/GenBank/DDBJ whole genome shotgun (WGS) entry which is preliminary data.</text>
</comment>
<reference evidence="7" key="1">
    <citation type="journal article" date="2015" name="PLoS Genet.">
        <title>Genome Sequence and Transcriptome Analyses of Chrysochromulina tobin: Metabolic Tools for Enhanced Algal Fitness in the Prominent Order Prymnesiales (Haptophyceae).</title>
        <authorList>
            <person name="Hovde B.T."/>
            <person name="Deodato C.R."/>
            <person name="Hunsperger H.M."/>
            <person name="Ryken S.A."/>
            <person name="Yost W."/>
            <person name="Jha R.K."/>
            <person name="Patterson J."/>
            <person name="Monnat R.J. Jr."/>
            <person name="Barlow S.B."/>
            <person name="Starkenburg S.R."/>
            <person name="Cattolico R.A."/>
        </authorList>
    </citation>
    <scope>NUCLEOTIDE SEQUENCE</scope>
    <source>
        <strain evidence="7">CCMP291</strain>
    </source>
</reference>
<dbReference type="Gene3D" id="1.10.8.60">
    <property type="match status" value="1"/>
</dbReference>
<gene>
    <name evidence="6" type="ORF">Ctob_008874</name>
</gene>
<dbReference type="Proteomes" id="UP000037460">
    <property type="component" value="Unassembled WGS sequence"/>
</dbReference>
<dbReference type="AlphaFoldDB" id="A0A0M0K4P9"/>
<evidence type="ECO:0000256" key="3">
    <source>
        <dbReference type="ARBA" id="ARBA00022840"/>
    </source>
</evidence>
<keyword evidence="3" id="KW-0067">ATP-binding</keyword>
<dbReference type="PRINTS" id="PR00819">
    <property type="entry name" value="CBXCFQXSUPER"/>
</dbReference>
<dbReference type="Gene3D" id="3.40.50.300">
    <property type="entry name" value="P-loop containing nucleotide triphosphate hydrolases"/>
    <property type="match status" value="1"/>
</dbReference>
<evidence type="ECO:0000256" key="4">
    <source>
        <dbReference type="SAM" id="MobiDB-lite"/>
    </source>
</evidence>
<dbReference type="GO" id="GO:0016887">
    <property type="term" value="F:ATP hydrolysis activity"/>
    <property type="evidence" value="ECO:0007669"/>
    <property type="project" value="InterPro"/>
</dbReference>
<dbReference type="PANTHER" id="PTHR43392">
    <property type="entry name" value="AAA-TYPE ATPASE FAMILY PROTEIN / ANKYRIN REPEAT FAMILY PROTEIN"/>
    <property type="match status" value="1"/>
</dbReference>
<dbReference type="GO" id="GO:0005524">
    <property type="term" value="F:ATP binding"/>
    <property type="evidence" value="ECO:0007669"/>
    <property type="project" value="UniProtKB-KW"/>
</dbReference>
<keyword evidence="7" id="KW-1185">Reference proteome</keyword>
<feature type="region of interest" description="Disordered" evidence="4">
    <location>
        <begin position="188"/>
        <end position="207"/>
    </location>
</feature>
<dbReference type="InterPro" id="IPR003959">
    <property type="entry name" value="ATPase_AAA_core"/>
</dbReference>
<dbReference type="SUPFAM" id="SSF52540">
    <property type="entry name" value="P-loop containing nucleoside triphosphate hydrolases"/>
    <property type="match status" value="1"/>
</dbReference>
<proteinExistence type="inferred from homology"/>
<feature type="compositionally biased region" description="Polar residues" evidence="4">
    <location>
        <begin position="189"/>
        <end position="199"/>
    </location>
</feature>
<dbReference type="InterPro" id="IPR003593">
    <property type="entry name" value="AAA+_ATPase"/>
</dbReference>
<evidence type="ECO:0000256" key="2">
    <source>
        <dbReference type="ARBA" id="ARBA00022741"/>
    </source>
</evidence>
<dbReference type="InterPro" id="IPR027417">
    <property type="entry name" value="P-loop_NTPase"/>
</dbReference>
<keyword evidence="2" id="KW-0547">Nucleotide-binding</keyword>
<evidence type="ECO:0000313" key="7">
    <source>
        <dbReference type="Proteomes" id="UP000037460"/>
    </source>
</evidence>
<dbReference type="EMBL" id="JWZX01001540">
    <property type="protein sequence ID" value="KOO33353.1"/>
    <property type="molecule type" value="Genomic_DNA"/>
</dbReference>
<dbReference type="CDD" id="cd00009">
    <property type="entry name" value="AAA"/>
    <property type="match status" value="1"/>
</dbReference>
<dbReference type="InterPro" id="IPR050773">
    <property type="entry name" value="CbxX/CfxQ_RuBisCO_ESX"/>
</dbReference>
<dbReference type="SMART" id="SM00382">
    <property type="entry name" value="AAA"/>
    <property type="match status" value="1"/>
</dbReference>
<feature type="domain" description="AAA+ ATPase" evidence="5">
    <location>
        <begin position="275"/>
        <end position="410"/>
    </location>
</feature>
<accession>A0A0M0K4P9</accession>
<feature type="region of interest" description="Disordered" evidence="4">
    <location>
        <begin position="212"/>
        <end position="234"/>
    </location>
</feature>
<evidence type="ECO:0000256" key="1">
    <source>
        <dbReference type="ARBA" id="ARBA00010378"/>
    </source>
</evidence>
<dbReference type="Pfam" id="PF00004">
    <property type="entry name" value="AAA"/>
    <property type="match status" value="1"/>
</dbReference>
<dbReference type="PANTHER" id="PTHR43392:SF2">
    <property type="entry name" value="AAA-TYPE ATPASE FAMILY PROTEIN _ ANKYRIN REPEAT FAMILY PROTEIN"/>
    <property type="match status" value="1"/>
</dbReference>
<name>A0A0M0K4P9_9EUKA</name>
<dbReference type="InterPro" id="IPR000641">
    <property type="entry name" value="CbxX/CfxQ"/>
</dbReference>
<comment type="similarity">
    <text evidence="1">Belongs to the CbxX/CfxQ family.</text>
</comment>
<protein>
    <submittedName>
        <fullName evidence="6">Aaa central region</fullName>
    </submittedName>
</protein>
<organism evidence="6 7">
    <name type="scientific">Chrysochromulina tobinii</name>
    <dbReference type="NCBI Taxonomy" id="1460289"/>
    <lineage>
        <taxon>Eukaryota</taxon>
        <taxon>Haptista</taxon>
        <taxon>Haptophyta</taxon>
        <taxon>Prymnesiophyceae</taxon>
        <taxon>Prymnesiales</taxon>
        <taxon>Chrysochromulinaceae</taxon>
        <taxon>Chrysochromulina</taxon>
    </lineage>
</organism>
<evidence type="ECO:0000313" key="6">
    <source>
        <dbReference type="EMBL" id="KOO33353.1"/>
    </source>
</evidence>
<dbReference type="OrthoDB" id="2423195at2759"/>